<organism evidence="3 4">
    <name type="scientific">Xanthobacter flavus</name>
    <dbReference type="NCBI Taxonomy" id="281"/>
    <lineage>
        <taxon>Bacteria</taxon>
        <taxon>Pseudomonadati</taxon>
        <taxon>Pseudomonadota</taxon>
        <taxon>Alphaproteobacteria</taxon>
        <taxon>Hyphomicrobiales</taxon>
        <taxon>Xanthobacteraceae</taxon>
        <taxon>Xanthobacter</taxon>
    </lineage>
</organism>
<dbReference type="SMART" id="SM00903">
    <property type="entry name" value="Flavin_Reduct"/>
    <property type="match status" value="1"/>
</dbReference>
<dbReference type="RefSeq" id="WP_229643252.1">
    <property type="nucleotide sequence ID" value="NZ_BSDO01000003.1"/>
</dbReference>
<reference evidence="3 4" key="1">
    <citation type="submission" date="2023-07" db="EMBL/GenBank/DDBJ databases">
        <title>Genomic Encyclopedia of Type Strains, Phase IV (KMG-IV): sequencing the most valuable type-strain genomes for metagenomic binning, comparative biology and taxonomic classification.</title>
        <authorList>
            <person name="Goeker M."/>
        </authorList>
    </citation>
    <scope>NUCLEOTIDE SEQUENCE [LARGE SCALE GENOMIC DNA]</scope>
    <source>
        <strain evidence="3 4">DSM 338</strain>
    </source>
</reference>
<sequence>MTTIDLDARFDPRELRNALGRFATGIAVVMAQDEEGPIGVTVNSFSSVSLDPPLILFSMARSLHSLARLEKAKAYSVNILLENQQEISNRFARAGEDKFSATPWEIGPSGAPRLVPAHAIFECVPYAHYDGGDHVIFVGRVVHLHAEGEGDPLLYYRGSYRLLAAIAQEG</sequence>
<dbReference type="InterPro" id="IPR012349">
    <property type="entry name" value="Split_barrel_FMN-bd"/>
</dbReference>
<dbReference type="InterPro" id="IPR050268">
    <property type="entry name" value="NADH-dep_flavin_reductase"/>
</dbReference>
<proteinExistence type="predicted"/>
<name>A0ABU1KHN2_XANFL</name>
<dbReference type="Proteomes" id="UP001245370">
    <property type="component" value="Unassembled WGS sequence"/>
</dbReference>
<dbReference type="SUPFAM" id="SSF50475">
    <property type="entry name" value="FMN-binding split barrel"/>
    <property type="match status" value="1"/>
</dbReference>
<dbReference type="PANTHER" id="PTHR30466">
    <property type="entry name" value="FLAVIN REDUCTASE"/>
    <property type="match status" value="1"/>
</dbReference>
<evidence type="ECO:0000259" key="2">
    <source>
        <dbReference type="SMART" id="SM00903"/>
    </source>
</evidence>
<evidence type="ECO:0000313" key="3">
    <source>
        <dbReference type="EMBL" id="MDR6334060.1"/>
    </source>
</evidence>
<keyword evidence="1" id="KW-0560">Oxidoreductase</keyword>
<accession>A0ABU1KHN2</accession>
<comment type="caution">
    <text evidence="3">The sequence shown here is derived from an EMBL/GenBank/DDBJ whole genome shotgun (WGS) entry which is preliminary data.</text>
</comment>
<dbReference type="PANTHER" id="PTHR30466:SF1">
    <property type="entry name" value="FMN REDUCTASE (NADH) RUTF"/>
    <property type="match status" value="1"/>
</dbReference>
<feature type="domain" description="Flavin reductase like" evidence="2">
    <location>
        <begin position="19"/>
        <end position="162"/>
    </location>
</feature>
<dbReference type="EMBL" id="JAVDPY010000004">
    <property type="protein sequence ID" value="MDR6334060.1"/>
    <property type="molecule type" value="Genomic_DNA"/>
</dbReference>
<dbReference type="InterPro" id="IPR002563">
    <property type="entry name" value="Flavin_Rdtase-like_dom"/>
</dbReference>
<gene>
    <name evidence="3" type="ORF">GGQ86_002536</name>
</gene>
<protein>
    <submittedName>
        <fullName evidence="3">Flavin reductase (DIM6/NTAB) family NADH-FMN oxidoreductase RutF</fullName>
    </submittedName>
</protein>
<evidence type="ECO:0000256" key="1">
    <source>
        <dbReference type="ARBA" id="ARBA00023002"/>
    </source>
</evidence>
<dbReference type="Gene3D" id="2.30.110.10">
    <property type="entry name" value="Electron Transport, Fmn-binding Protein, Chain A"/>
    <property type="match status" value="1"/>
</dbReference>
<dbReference type="Pfam" id="PF01613">
    <property type="entry name" value="Flavin_Reduct"/>
    <property type="match status" value="1"/>
</dbReference>
<evidence type="ECO:0000313" key="4">
    <source>
        <dbReference type="Proteomes" id="UP001245370"/>
    </source>
</evidence>
<dbReference type="GeneID" id="95763238"/>
<keyword evidence="4" id="KW-1185">Reference proteome</keyword>